<name>A0A9P8VTU6_9HYPO</name>
<keyword evidence="2" id="KW-0732">Signal</keyword>
<dbReference type="Gene3D" id="3.40.710.10">
    <property type="entry name" value="DD-peptidase/beta-lactamase superfamily"/>
    <property type="match status" value="1"/>
</dbReference>
<comment type="similarity">
    <text evidence="1">Belongs to the peptidase S12 family.</text>
</comment>
<evidence type="ECO:0000259" key="3">
    <source>
        <dbReference type="Pfam" id="PF00144"/>
    </source>
</evidence>
<dbReference type="Proteomes" id="UP000777438">
    <property type="component" value="Unassembled WGS sequence"/>
</dbReference>
<feature type="signal peptide" evidence="2">
    <location>
        <begin position="1"/>
        <end position="19"/>
    </location>
</feature>
<accession>A0A9P8VTU6</accession>
<evidence type="ECO:0000256" key="1">
    <source>
        <dbReference type="ARBA" id="ARBA00038215"/>
    </source>
</evidence>
<dbReference type="InterPro" id="IPR001466">
    <property type="entry name" value="Beta-lactam-related"/>
</dbReference>
<sequence>MPSMRLLLVSWAVLAGVCAQQQVPLGEPPSPAADSLRYGNDHFSIADSAFEQYVRDKMARWHVPGLAISILDGNKTWARGYGYAAVDSVPVTPSTLFYCGSMTKSLTAAALSLLVDESQNYSDIQWSTPVSSLLPGSFILSDEWATAHVTVGDALCHRTGYPRHDYAGPFLNSSINMLRSFRHLPMANEPRVKWKYNNMMYGTMGYLVETLTNTSLGDFFRHRLWQPMGMFDTYLHPDDALASGSSLAHPYYWNNDTQSFGEVPWRDETNIAGAGMAISSVLDWSRYLRHMIRETGPISKTGHHTVKFPYTVCEERDEIFTGPIYYGYGWFGSVFQNEQVWWHSGLVDSMMSIMMMVPSRDFGFIIMLNSEGTPALDSIIAKTMYDYFGVKQDQRVDLEARWNETWTNYEERLGNCSARIYASLPSPPVSLAIPLGEFAGNYSHPGYGPLSVTLQLSSFANHDRRWVSSGGSEDE</sequence>
<feature type="domain" description="Beta-lactamase-related" evidence="3">
    <location>
        <begin position="50"/>
        <end position="375"/>
    </location>
</feature>
<dbReference type="InterPro" id="IPR012338">
    <property type="entry name" value="Beta-lactam/transpept-like"/>
</dbReference>
<organism evidence="4 5">
    <name type="scientific">Thelonectria olida</name>
    <dbReference type="NCBI Taxonomy" id="1576542"/>
    <lineage>
        <taxon>Eukaryota</taxon>
        <taxon>Fungi</taxon>
        <taxon>Dikarya</taxon>
        <taxon>Ascomycota</taxon>
        <taxon>Pezizomycotina</taxon>
        <taxon>Sordariomycetes</taxon>
        <taxon>Hypocreomycetidae</taxon>
        <taxon>Hypocreales</taxon>
        <taxon>Nectriaceae</taxon>
        <taxon>Thelonectria</taxon>
    </lineage>
</organism>
<dbReference type="SUPFAM" id="SSF56601">
    <property type="entry name" value="beta-lactamase/transpeptidase-like"/>
    <property type="match status" value="1"/>
</dbReference>
<evidence type="ECO:0000256" key="2">
    <source>
        <dbReference type="SAM" id="SignalP"/>
    </source>
</evidence>
<dbReference type="EMBL" id="JAGPYM010000031">
    <property type="protein sequence ID" value="KAH6877175.1"/>
    <property type="molecule type" value="Genomic_DNA"/>
</dbReference>
<dbReference type="PANTHER" id="PTHR46825">
    <property type="entry name" value="D-ALANYL-D-ALANINE-CARBOXYPEPTIDASE/ENDOPEPTIDASE AMPH"/>
    <property type="match status" value="1"/>
</dbReference>
<dbReference type="Pfam" id="PF00144">
    <property type="entry name" value="Beta-lactamase"/>
    <property type="match status" value="1"/>
</dbReference>
<proteinExistence type="inferred from homology"/>
<dbReference type="PANTHER" id="PTHR46825:SF9">
    <property type="entry name" value="BETA-LACTAMASE-RELATED DOMAIN-CONTAINING PROTEIN"/>
    <property type="match status" value="1"/>
</dbReference>
<dbReference type="InterPro" id="IPR050491">
    <property type="entry name" value="AmpC-like"/>
</dbReference>
<gene>
    <name evidence="4" type="ORF">B0T10DRAFT_552275</name>
</gene>
<comment type="caution">
    <text evidence="4">The sequence shown here is derived from an EMBL/GenBank/DDBJ whole genome shotgun (WGS) entry which is preliminary data.</text>
</comment>
<reference evidence="4 5" key="1">
    <citation type="journal article" date="2021" name="Nat. Commun.">
        <title>Genetic determinants of endophytism in the Arabidopsis root mycobiome.</title>
        <authorList>
            <person name="Mesny F."/>
            <person name="Miyauchi S."/>
            <person name="Thiergart T."/>
            <person name="Pickel B."/>
            <person name="Atanasova L."/>
            <person name="Karlsson M."/>
            <person name="Huettel B."/>
            <person name="Barry K.W."/>
            <person name="Haridas S."/>
            <person name="Chen C."/>
            <person name="Bauer D."/>
            <person name="Andreopoulos W."/>
            <person name="Pangilinan J."/>
            <person name="LaButti K."/>
            <person name="Riley R."/>
            <person name="Lipzen A."/>
            <person name="Clum A."/>
            <person name="Drula E."/>
            <person name="Henrissat B."/>
            <person name="Kohler A."/>
            <person name="Grigoriev I.V."/>
            <person name="Martin F.M."/>
            <person name="Hacquard S."/>
        </authorList>
    </citation>
    <scope>NUCLEOTIDE SEQUENCE [LARGE SCALE GENOMIC DNA]</scope>
    <source>
        <strain evidence="4 5">MPI-CAGE-CH-0241</strain>
    </source>
</reference>
<protein>
    <submittedName>
        <fullName evidence="4">Beta-lactamase/transpeptidase-like protein</fullName>
    </submittedName>
</protein>
<dbReference type="OrthoDB" id="5946976at2759"/>
<evidence type="ECO:0000313" key="5">
    <source>
        <dbReference type="Proteomes" id="UP000777438"/>
    </source>
</evidence>
<feature type="chain" id="PRO_5040154453" evidence="2">
    <location>
        <begin position="20"/>
        <end position="475"/>
    </location>
</feature>
<keyword evidence="5" id="KW-1185">Reference proteome</keyword>
<dbReference type="AlphaFoldDB" id="A0A9P8VTU6"/>
<evidence type="ECO:0000313" key="4">
    <source>
        <dbReference type="EMBL" id="KAH6877175.1"/>
    </source>
</evidence>